<dbReference type="SUPFAM" id="SSF103481">
    <property type="entry name" value="Multidrug resistance efflux transporter EmrE"/>
    <property type="match status" value="2"/>
</dbReference>
<feature type="transmembrane region" description="Helical" evidence="6">
    <location>
        <begin position="75"/>
        <end position="99"/>
    </location>
</feature>
<comment type="subcellular location">
    <subcellularLocation>
        <location evidence="1">Membrane</location>
        <topology evidence="1">Multi-pass membrane protein</topology>
    </subcellularLocation>
</comment>
<keyword evidence="2 6" id="KW-0812">Transmembrane</keyword>
<feature type="transmembrane region" description="Helical" evidence="6">
    <location>
        <begin position="188"/>
        <end position="209"/>
    </location>
</feature>
<evidence type="ECO:0000256" key="6">
    <source>
        <dbReference type="SAM" id="Phobius"/>
    </source>
</evidence>
<evidence type="ECO:0000256" key="7">
    <source>
        <dbReference type="SAM" id="SignalP"/>
    </source>
</evidence>
<keyword evidence="7" id="KW-0732">Signal</keyword>
<feature type="transmembrane region" description="Helical" evidence="6">
    <location>
        <begin position="41"/>
        <end position="63"/>
    </location>
</feature>
<feature type="region of interest" description="Disordered" evidence="5">
    <location>
        <begin position="314"/>
        <end position="343"/>
    </location>
</feature>
<evidence type="ECO:0000256" key="1">
    <source>
        <dbReference type="ARBA" id="ARBA00004141"/>
    </source>
</evidence>
<dbReference type="PANTHER" id="PTHR11132">
    <property type="entry name" value="SOLUTE CARRIER FAMILY 35"/>
    <property type="match status" value="1"/>
</dbReference>
<dbReference type="InterPro" id="IPR004853">
    <property type="entry name" value="Sugar_P_trans_dom"/>
</dbReference>
<sequence>MADSKQTRETVFLLGLCFLWYLVSSSNNVVGKMLLNDFPYPMTVTMVQLLSITIYSGPFFNLWGVRRANSFTWKFYFKFLVPLALGKFMASVFTHVSIWRVPVSYAHTVKATMPLFTVVLSRFILGEKQTLKVYLSLVPIILGVGIATMTELSFDLTGLISALAATMQHSLQNIFSKKVLHDTNVHHLRLLHILGRLALLLFIPVWIFFDVGHLMNEKELLARGQILCLLVTDGLLNWLQNILAFSVISLVSSLTYAVASASKRLFVIAASLLVLGNPVTATNLLGMALAVSGVLAYNKAKLDARTAEKPRPLLPTTMEDVKPTRQNGHLPTAKQNGATSFFV</sequence>
<evidence type="ECO:0000259" key="8">
    <source>
        <dbReference type="Pfam" id="PF03151"/>
    </source>
</evidence>
<evidence type="ECO:0000256" key="5">
    <source>
        <dbReference type="SAM" id="MobiDB-lite"/>
    </source>
</evidence>
<feature type="transmembrane region" description="Helical" evidence="6">
    <location>
        <begin position="105"/>
        <end position="125"/>
    </location>
</feature>
<proteinExistence type="predicted"/>
<evidence type="ECO:0000256" key="4">
    <source>
        <dbReference type="ARBA" id="ARBA00023136"/>
    </source>
</evidence>
<reference evidence="9" key="1">
    <citation type="journal article" date="2018" name="PLoS Negl. Trop. Dis.">
        <title>An insight into the salivary gland and fat body transcriptome of Panstrongylus lignarius (Hemiptera: Heteroptera), the main vector of Chagas disease in Peru.</title>
        <authorList>
            <person name="Nevoa J.C."/>
            <person name="Mendes M.T."/>
            <person name="da Silva M.V."/>
            <person name="Soares S.C."/>
            <person name="Oliveira C.J.F."/>
            <person name="Ribeiro J.M.C."/>
        </authorList>
    </citation>
    <scope>NUCLEOTIDE SEQUENCE</scope>
</reference>
<feature type="signal peptide" evidence="7">
    <location>
        <begin position="1"/>
        <end position="25"/>
    </location>
</feature>
<dbReference type="InterPro" id="IPR050186">
    <property type="entry name" value="TPT_transporter"/>
</dbReference>
<name>A0A224XRT3_9HEMI</name>
<accession>A0A224XRT3</accession>
<feature type="compositionally biased region" description="Polar residues" evidence="5">
    <location>
        <begin position="324"/>
        <end position="343"/>
    </location>
</feature>
<dbReference type="GO" id="GO:0016020">
    <property type="term" value="C:membrane"/>
    <property type="evidence" value="ECO:0007669"/>
    <property type="project" value="UniProtKB-SubCell"/>
</dbReference>
<dbReference type="Gene3D" id="1.10.3730.20">
    <property type="match status" value="1"/>
</dbReference>
<feature type="chain" id="PRO_5012262582" evidence="7">
    <location>
        <begin position="26"/>
        <end position="343"/>
    </location>
</feature>
<dbReference type="Pfam" id="PF03151">
    <property type="entry name" value="TPT"/>
    <property type="match status" value="1"/>
</dbReference>
<evidence type="ECO:0000256" key="3">
    <source>
        <dbReference type="ARBA" id="ARBA00022989"/>
    </source>
</evidence>
<evidence type="ECO:0000256" key="2">
    <source>
        <dbReference type="ARBA" id="ARBA00022692"/>
    </source>
</evidence>
<dbReference type="InterPro" id="IPR037185">
    <property type="entry name" value="EmrE-like"/>
</dbReference>
<feature type="domain" description="Sugar phosphate transporter" evidence="8">
    <location>
        <begin position="13"/>
        <end position="298"/>
    </location>
</feature>
<keyword evidence="9" id="KW-0670">Pyruvate</keyword>
<feature type="transmembrane region" description="Helical" evidence="6">
    <location>
        <begin position="238"/>
        <end position="258"/>
    </location>
</feature>
<organism evidence="9">
    <name type="scientific">Panstrongylus lignarius</name>
    <dbReference type="NCBI Taxonomy" id="156445"/>
    <lineage>
        <taxon>Eukaryota</taxon>
        <taxon>Metazoa</taxon>
        <taxon>Ecdysozoa</taxon>
        <taxon>Arthropoda</taxon>
        <taxon>Hexapoda</taxon>
        <taxon>Insecta</taxon>
        <taxon>Pterygota</taxon>
        <taxon>Neoptera</taxon>
        <taxon>Paraneoptera</taxon>
        <taxon>Hemiptera</taxon>
        <taxon>Heteroptera</taxon>
        <taxon>Panheteroptera</taxon>
        <taxon>Cimicomorpha</taxon>
        <taxon>Reduviidae</taxon>
        <taxon>Triatominae</taxon>
        <taxon>Panstrongylus</taxon>
    </lineage>
</organism>
<feature type="transmembrane region" description="Helical" evidence="6">
    <location>
        <begin position="132"/>
        <end position="150"/>
    </location>
</feature>
<dbReference type="AlphaFoldDB" id="A0A224XRT3"/>
<keyword evidence="3 6" id="KW-1133">Transmembrane helix</keyword>
<feature type="transmembrane region" description="Helical" evidence="6">
    <location>
        <begin position="265"/>
        <end position="297"/>
    </location>
</feature>
<dbReference type="EMBL" id="GFTR01005276">
    <property type="protein sequence ID" value="JAW11150.1"/>
    <property type="molecule type" value="Transcribed_RNA"/>
</dbReference>
<protein>
    <submittedName>
        <fullName evidence="9">Putative glucose-6-phosphate/phosphate and phosphoenolpyruvate/phosphate antiporter</fullName>
    </submittedName>
</protein>
<evidence type="ECO:0000313" key="9">
    <source>
        <dbReference type="EMBL" id="JAW11150.1"/>
    </source>
</evidence>
<keyword evidence="4 6" id="KW-0472">Membrane</keyword>